<dbReference type="Proteomes" id="UP000070133">
    <property type="component" value="Unassembled WGS sequence"/>
</dbReference>
<dbReference type="InterPro" id="IPR008271">
    <property type="entry name" value="Ser/Thr_kinase_AS"/>
</dbReference>
<evidence type="ECO:0000256" key="3">
    <source>
        <dbReference type="ARBA" id="ARBA00022679"/>
    </source>
</evidence>
<feature type="region of interest" description="Disordered" evidence="7">
    <location>
        <begin position="1"/>
        <end position="66"/>
    </location>
</feature>
<proteinExistence type="predicted"/>
<dbReference type="InterPro" id="IPR011009">
    <property type="entry name" value="Kinase-like_dom_sf"/>
</dbReference>
<feature type="compositionally biased region" description="Acidic residues" evidence="7">
    <location>
        <begin position="28"/>
        <end position="39"/>
    </location>
</feature>
<evidence type="ECO:0000256" key="4">
    <source>
        <dbReference type="ARBA" id="ARBA00022741"/>
    </source>
</evidence>
<dbReference type="STRING" id="321146.A0A139HNS9"/>
<dbReference type="Pfam" id="PF00069">
    <property type="entry name" value="Pkinase"/>
    <property type="match status" value="2"/>
</dbReference>
<feature type="region of interest" description="Disordered" evidence="7">
    <location>
        <begin position="289"/>
        <end position="317"/>
    </location>
</feature>
<evidence type="ECO:0000256" key="6">
    <source>
        <dbReference type="ARBA" id="ARBA00022840"/>
    </source>
</evidence>
<dbReference type="PANTHER" id="PTHR44167:SF23">
    <property type="entry name" value="CDC7 KINASE, ISOFORM A-RELATED"/>
    <property type="match status" value="1"/>
</dbReference>
<feature type="compositionally biased region" description="Acidic residues" evidence="7">
    <location>
        <begin position="53"/>
        <end position="66"/>
    </location>
</feature>
<dbReference type="PROSITE" id="PS00108">
    <property type="entry name" value="PROTEIN_KINASE_ST"/>
    <property type="match status" value="1"/>
</dbReference>
<dbReference type="GO" id="GO:0004674">
    <property type="term" value="F:protein serine/threonine kinase activity"/>
    <property type="evidence" value="ECO:0007669"/>
    <property type="project" value="UniProtKB-KW"/>
</dbReference>
<keyword evidence="3" id="KW-0808">Transferase</keyword>
<evidence type="ECO:0000256" key="2">
    <source>
        <dbReference type="ARBA" id="ARBA00022527"/>
    </source>
</evidence>
<evidence type="ECO:0000256" key="1">
    <source>
        <dbReference type="ARBA" id="ARBA00012513"/>
    </source>
</evidence>
<feature type="domain" description="Protein kinase" evidence="8">
    <location>
        <begin position="88"/>
        <end position="457"/>
    </location>
</feature>
<evidence type="ECO:0000313" key="9">
    <source>
        <dbReference type="EMBL" id="KXT04100.1"/>
    </source>
</evidence>
<keyword evidence="10" id="KW-1185">Reference proteome</keyword>
<keyword evidence="5" id="KW-0418">Kinase</keyword>
<evidence type="ECO:0000259" key="8">
    <source>
        <dbReference type="PROSITE" id="PS50011"/>
    </source>
</evidence>
<dbReference type="AlphaFoldDB" id="A0A139HNS9"/>
<dbReference type="GO" id="GO:0044773">
    <property type="term" value="P:mitotic DNA damage checkpoint signaling"/>
    <property type="evidence" value="ECO:0007669"/>
    <property type="project" value="TreeGrafter"/>
</dbReference>
<feature type="compositionally biased region" description="Basic and acidic residues" evidence="7">
    <location>
        <begin position="40"/>
        <end position="49"/>
    </location>
</feature>
<dbReference type="GO" id="GO:0005634">
    <property type="term" value="C:nucleus"/>
    <property type="evidence" value="ECO:0007669"/>
    <property type="project" value="TreeGrafter"/>
</dbReference>
<protein>
    <recommendedName>
        <fullName evidence="1">non-specific serine/threonine protein kinase</fullName>
        <ecNumber evidence="1">2.7.11.1</ecNumber>
    </recommendedName>
</protein>
<dbReference type="SMART" id="SM00220">
    <property type="entry name" value="S_TKc"/>
    <property type="match status" value="1"/>
</dbReference>
<accession>A0A139HNS9</accession>
<keyword evidence="6" id="KW-0067">ATP-binding</keyword>
<dbReference type="OrthoDB" id="10020333at2759"/>
<comment type="caution">
    <text evidence="9">The sequence shown here is derived from an EMBL/GenBank/DDBJ whole genome shotgun (WGS) entry which is preliminary data.</text>
</comment>
<dbReference type="EC" id="2.7.11.1" evidence="1"/>
<dbReference type="PANTHER" id="PTHR44167">
    <property type="entry name" value="OVARIAN-SPECIFIC SERINE/THREONINE-PROTEIN KINASE LOK-RELATED"/>
    <property type="match status" value="1"/>
</dbReference>
<evidence type="ECO:0000256" key="5">
    <source>
        <dbReference type="ARBA" id="ARBA00022777"/>
    </source>
</evidence>
<sequence>MAMTAMTAMPSQEVVVVHQDEAPQYGESTEDDTDTEEMDESKGPLDESRGTISDDDEEGEEEEEDVDAAVIDDIEKFEASFKNITQRYRLINRIGEGTFSTVYKAEDLLYHRYTNHWDLDADVETHHTKLSQKSSRPKVRYVAIKKIYVTSSPARILNELHLLHDLKDSPNVCPLITAFRHQDQVIAILPYFPHKDFRDYYRDFTISDMRIYFHNLFTAVSAVHDAEIIHRDIKPTNFLYSPAQQRGQLVDFGLAEREGTDHHPCACEWDARDRDRKVKNSMYSATIAAAQAAGQEPPKPSYPKEDHRSSRRANRAGTRGFRAPEVLLKCTAQTCLIDIWSCGVILLTFLSKRFPFFHSADDIDAFIELCTLFGKRRMKEAALLHGQIMELTVPTVSEHGHSWEKVLLWCLGRNKKEQPSNGLTDEEREAVDFMQCCLELDPSKRITADDALQHAWLRLDASEPGSEEMVDLTSSKSL</sequence>
<dbReference type="PROSITE" id="PS50011">
    <property type="entry name" value="PROTEIN_KINASE_DOM"/>
    <property type="match status" value="1"/>
</dbReference>
<dbReference type="GO" id="GO:0005524">
    <property type="term" value="F:ATP binding"/>
    <property type="evidence" value="ECO:0007669"/>
    <property type="project" value="UniProtKB-KW"/>
</dbReference>
<dbReference type="Gene3D" id="3.30.200.20">
    <property type="entry name" value="Phosphorylase Kinase, domain 1"/>
    <property type="match status" value="1"/>
</dbReference>
<evidence type="ECO:0000313" key="10">
    <source>
        <dbReference type="Proteomes" id="UP000070133"/>
    </source>
</evidence>
<reference evidence="9 10" key="1">
    <citation type="submission" date="2015-07" db="EMBL/GenBank/DDBJ databases">
        <title>Comparative genomics of the Sigatoka disease complex on banana suggests a link between parallel evolutionary changes in Pseudocercospora fijiensis and Pseudocercospora eumusae and increased virulence on the banana host.</title>
        <authorList>
            <person name="Chang T.-C."/>
            <person name="Salvucci A."/>
            <person name="Crous P.W."/>
            <person name="Stergiopoulos I."/>
        </authorList>
    </citation>
    <scope>NUCLEOTIDE SEQUENCE [LARGE SCALE GENOMIC DNA]</scope>
    <source>
        <strain evidence="9 10">CBS 114824</strain>
    </source>
</reference>
<dbReference type="EMBL" id="LFZN01000024">
    <property type="protein sequence ID" value="KXT04100.1"/>
    <property type="molecule type" value="Genomic_DNA"/>
</dbReference>
<dbReference type="SUPFAM" id="SSF56112">
    <property type="entry name" value="Protein kinase-like (PK-like)"/>
    <property type="match status" value="1"/>
</dbReference>
<keyword evidence="2" id="KW-0723">Serine/threonine-protein kinase</keyword>
<dbReference type="CDD" id="cd14019">
    <property type="entry name" value="STKc_Cdc7"/>
    <property type="match status" value="1"/>
</dbReference>
<dbReference type="Gene3D" id="1.10.510.10">
    <property type="entry name" value="Transferase(Phosphotransferase) domain 1"/>
    <property type="match status" value="1"/>
</dbReference>
<evidence type="ECO:0000256" key="7">
    <source>
        <dbReference type="SAM" id="MobiDB-lite"/>
    </source>
</evidence>
<name>A0A139HNS9_9PEZI</name>
<dbReference type="InterPro" id="IPR000719">
    <property type="entry name" value="Prot_kinase_dom"/>
</dbReference>
<gene>
    <name evidence="9" type="ORF">AC578_4898</name>
</gene>
<organism evidence="9 10">
    <name type="scientific">Pseudocercospora eumusae</name>
    <dbReference type="NCBI Taxonomy" id="321146"/>
    <lineage>
        <taxon>Eukaryota</taxon>
        <taxon>Fungi</taxon>
        <taxon>Dikarya</taxon>
        <taxon>Ascomycota</taxon>
        <taxon>Pezizomycotina</taxon>
        <taxon>Dothideomycetes</taxon>
        <taxon>Dothideomycetidae</taxon>
        <taxon>Mycosphaerellales</taxon>
        <taxon>Mycosphaerellaceae</taxon>
        <taxon>Pseudocercospora</taxon>
    </lineage>
</organism>
<keyword evidence="4" id="KW-0547">Nucleotide-binding</keyword>